<accession>A0A1Y1QX52</accession>
<comment type="caution">
    <text evidence="1">The sequence shown here is derived from an EMBL/GenBank/DDBJ whole genome shotgun (WGS) entry which is preliminary data.</text>
</comment>
<evidence type="ECO:0000313" key="2">
    <source>
        <dbReference type="Proteomes" id="UP000192491"/>
    </source>
</evidence>
<protein>
    <submittedName>
        <fullName evidence="1">Uncharacterized protein</fullName>
    </submittedName>
</protein>
<proteinExistence type="predicted"/>
<feature type="non-terminal residue" evidence="1">
    <location>
        <position position="336"/>
    </location>
</feature>
<organism evidence="1 2">
    <name type="scientific">Thiothrix lacustris</name>
    <dbReference type="NCBI Taxonomy" id="525917"/>
    <lineage>
        <taxon>Bacteria</taxon>
        <taxon>Pseudomonadati</taxon>
        <taxon>Pseudomonadota</taxon>
        <taxon>Gammaproteobacteria</taxon>
        <taxon>Thiotrichales</taxon>
        <taxon>Thiotrichaceae</taxon>
        <taxon>Thiothrix</taxon>
    </lineage>
</organism>
<name>A0A1Y1QX52_9GAMM</name>
<sequence length="336" mass="38821">MIYYKHNNFIRSVHEIYQQDGEDRRSAMIALAIMAKSQESDIFNESSIMDKLKTAEIQGISGKLYEIYRLSKTCRLVVAKKNQEKIFLFAGNQKKFSEWKIQTLKSKLTFDQIKHNSRQLSTTTVGVAAIKKDHDFNFDNFIRNNPDSIEAKIKQAIDTLIIKSSENKASRKQLRQSIQQYRQDIKAYYDLLEHQSPMDYDASLDDKVAIRSEVDNVIRTIEKKHHVIVTNKVEDAFSLINAHQLKNGLDATRKLKDEVEFVEIKVKYTMALESLVDNMKIGIILSEKTKLINDVINENVINENVINENVINENVINENVINENVINENVINENVI</sequence>
<evidence type="ECO:0000313" key="1">
    <source>
        <dbReference type="EMBL" id="OQX15537.1"/>
    </source>
</evidence>
<reference evidence="1 2" key="1">
    <citation type="submission" date="2017-01" db="EMBL/GenBank/DDBJ databases">
        <title>Novel large sulfur bacteria in the metagenomes of groundwater-fed chemosynthetic microbial mats in the Lake Huron basin.</title>
        <authorList>
            <person name="Sharrar A.M."/>
            <person name="Flood B.E."/>
            <person name="Bailey J.V."/>
            <person name="Jones D.S."/>
            <person name="Biddanda B."/>
            <person name="Ruberg S.A."/>
            <person name="Marcus D.N."/>
            <person name="Dick G.J."/>
        </authorList>
    </citation>
    <scope>NUCLEOTIDE SEQUENCE [LARGE SCALE GENOMIC DNA]</scope>
    <source>
        <strain evidence="1">A8</strain>
    </source>
</reference>
<dbReference type="Proteomes" id="UP000192491">
    <property type="component" value="Unassembled WGS sequence"/>
</dbReference>
<dbReference type="EMBL" id="MTEJ01000013">
    <property type="protein sequence ID" value="OQX15537.1"/>
    <property type="molecule type" value="Genomic_DNA"/>
</dbReference>
<gene>
    <name evidence="1" type="ORF">BWK73_06685</name>
</gene>
<dbReference type="AlphaFoldDB" id="A0A1Y1QX52"/>